<dbReference type="InterPro" id="IPR037682">
    <property type="entry name" value="TonB_C"/>
</dbReference>
<evidence type="ECO:0000256" key="7">
    <source>
        <dbReference type="ARBA" id="ARBA00022927"/>
    </source>
</evidence>
<keyword evidence="12" id="KW-1185">Reference proteome</keyword>
<evidence type="ECO:0000256" key="6">
    <source>
        <dbReference type="ARBA" id="ARBA00022692"/>
    </source>
</evidence>
<dbReference type="InterPro" id="IPR051045">
    <property type="entry name" value="TonB-dependent_transducer"/>
</dbReference>
<dbReference type="PANTHER" id="PTHR33446">
    <property type="entry name" value="PROTEIN TONB-RELATED"/>
    <property type="match status" value="1"/>
</dbReference>
<name>A0A179D2P3_9BACT</name>
<dbReference type="GO" id="GO:0015031">
    <property type="term" value="P:protein transport"/>
    <property type="evidence" value="ECO:0007669"/>
    <property type="project" value="UniProtKB-KW"/>
</dbReference>
<comment type="caution">
    <text evidence="11">The sequence shown here is derived from an EMBL/GenBank/DDBJ whole genome shotgun (WGS) entry which is preliminary data.</text>
</comment>
<accession>A0A179D2P3</accession>
<keyword evidence="4" id="KW-1003">Cell membrane</keyword>
<keyword evidence="5" id="KW-0997">Cell inner membrane</keyword>
<evidence type="ECO:0000256" key="9">
    <source>
        <dbReference type="ARBA" id="ARBA00023136"/>
    </source>
</evidence>
<comment type="subcellular location">
    <subcellularLocation>
        <location evidence="1">Cell inner membrane</location>
        <topology evidence="1">Single-pass membrane protein</topology>
        <orientation evidence="1">Periplasmic side</orientation>
    </subcellularLocation>
</comment>
<keyword evidence="7" id="KW-0653">Protein transport</keyword>
<keyword evidence="6" id="KW-0812">Transmembrane</keyword>
<dbReference type="GO" id="GO:0055085">
    <property type="term" value="P:transmembrane transport"/>
    <property type="evidence" value="ECO:0007669"/>
    <property type="project" value="InterPro"/>
</dbReference>
<proteinExistence type="inferred from homology"/>
<keyword evidence="8" id="KW-1133">Transmembrane helix</keyword>
<dbReference type="STRING" id="999894.TDIS_1880"/>
<keyword evidence="3" id="KW-0813">Transport</keyword>
<evidence type="ECO:0000313" key="11">
    <source>
        <dbReference type="EMBL" id="OAQ20061.1"/>
    </source>
</evidence>
<dbReference type="GO" id="GO:0031992">
    <property type="term" value="F:energy transducer activity"/>
    <property type="evidence" value="ECO:0007669"/>
    <property type="project" value="TreeGrafter"/>
</dbReference>
<organism evidence="11 12">
    <name type="scientific">Thermosulfurimonas dismutans</name>
    <dbReference type="NCBI Taxonomy" id="999894"/>
    <lineage>
        <taxon>Bacteria</taxon>
        <taxon>Pseudomonadati</taxon>
        <taxon>Thermodesulfobacteriota</taxon>
        <taxon>Thermodesulfobacteria</taxon>
        <taxon>Thermodesulfobacteriales</taxon>
        <taxon>Thermodesulfobacteriaceae</taxon>
        <taxon>Thermosulfurimonas</taxon>
    </lineage>
</organism>
<evidence type="ECO:0000313" key="12">
    <source>
        <dbReference type="Proteomes" id="UP000078390"/>
    </source>
</evidence>
<evidence type="ECO:0000256" key="4">
    <source>
        <dbReference type="ARBA" id="ARBA00022475"/>
    </source>
</evidence>
<dbReference type="PROSITE" id="PS52015">
    <property type="entry name" value="TONB_CTD"/>
    <property type="match status" value="1"/>
</dbReference>
<dbReference type="OrthoDB" id="8481221at2"/>
<dbReference type="InterPro" id="IPR006260">
    <property type="entry name" value="TonB/TolA_C"/>
</dbReference>
<dbReference type="NCBIfam" id="TIGR01352">
    <property type="entry name" value="tonB_Cterm"/>
    <property type="match status" value="1"/>
</dbReference>
<evidence type="ECO:0000256" key="8">
    <source>
        <dbReference type="ARBA" id="ARBA00022989"/>
    </source>
</evidence>
<comment type="similarity">
    <text evidence="2">Belongs to the TonB family.</text>
</comment>
<evidence type="ECO:0000256" key="2">
    <source>
        <dbReference type="ARBA" id="ARBA00006555"/>
    </source>
</evidence>
<dbReference type="Proteomes" id="UP000078390">
    <property type="component" value="Unassembled WGS sequence"/>
</dbReference>
<reference evidence="11 12" key="1">
    <citation type="submission" date="2016-04" db="EMBL/GenBank/DDBJ databases">
        <title>Genome analysis of Thermosulfurimonas dismutans, the first thermophilic sulfur-disproportionating bacterium of the phylum Thermodesulfobacteria.</title>
        <authorList>
            <person name="Mardanov A.V."/>
            <person name="Beletsky A.V."/>
            <person name="Kadnikov V.V."/>
            <person name="Slobodkin A.I."/>
            <person name="Ravin N.V."/>
        </authorList>
    </citation>
    <scope>NUCLEOTIDE SEQUENCE [LARGE SCALE GENOMIC DNA]</scope>
    <source>
        <strain evidence="11 12">S95</strain>
    </source>
</reference>
<dbReference type="RefSeq" id="WP_153303821.1">
    <property type="nucleotide sequence ID" value="NZ_LWLG01000017.1"/>
</dbReference>
<dbReference type="Pfam" id="PF03544">
    <property type="entry name" value="TonB_C"/>
    <property type="match status" value="1"/>
</dbReference>
<feature type="domain" description="TonB C-terminal" evidence="10">
    <location>
        <begin position="1"/>
        <end position="93"/>
    </location>
</feature>
<evidence type="ECO:0000256" key="5">
    <source>
        <dbReference type="ARBA" id="ARBA00022519"/>
    </source>
</evidence>
<evidence type="ECO:0000259" key="10">
    <source>
        <dbReference type="PROSITE" id="PS52015"/>
    </source>
</evidence>
<sequence>MILARIEKKRYYPRLARMRNYEGRVGLLLEISAEGKLLSVKIVKGSGHRILDRAALKITRMAAPFPPPPPELGPPPLKLKIFLRFHLKNGTVP</sequence>
<dbReference type="PANTHER" id="PTHR33446:SF2">
    <property type="entry name" value="PROTEIN TONB"/>
    <property type="match status" value="1"/>
</dbReference>
<gene>
    <name evidence="11" type="ORF">TDIS_1880</name>
</gene>
<dbReference type="EMBL" id="LWLG01000017">
    <property type="protein sequence ID" value="OAQ20061.1"/>
    <property type="molecule type" value="Genomic_DNA"/>
</dbReference>
<protein>
    <recommendedName>
        <fullName evidence="10">TonB C-terminal domain-containing protein</fullName>
    </recommendedName>
</protein>
<dbReference type="GO" id="GO:0098797">
    <property type="term" value="C:plasma membrane protein complex"/>
    <property type="evidence" value="ECO:0007669"/>
    <property type="project" value="TreeGrafter"/>
</dbReference>
<keyword evidence="9" id="KW-0472">Membrane</keyword>
<dbReference type="Gene3D" id="3.30.1150.10">
    <property type="match status" value="1"/>
</dbReference>
<evidence type="ECO:0000256" key="3">
    <source>
        <dbReference type="ARBA" id="ARBA00022448"/>
    </source>
</evidence>
<dbReference type="AlphaFoldDB" id="A0A179D2P3"/>
<dbReference type="SUPFAM" id="SSF74653">
    <property type="entry name" value="TolA/TonB C-terminal domain"/>
    <property type="match status" value="1"/>
</dbReference>
<evidence type="ECO:0000256" key="1">
    <source>
        <dbReference type="ARBA" id="ARBA00004383"/>
    </source>
</evidence>